<keyword evidence="1 8" id="KW-0808">Transferase</keyword>
<evidence type="ECO:0000313" key="11">
    <source>
        <dbReference type="EMBL" id="MCA6062249.1"/>
    </source>
</evidence>
<dbReference type="PROSITE" id="PS51831">
    <property type="entry name" value="HD"/>
    <property type="match status" value="1"/>
</dbReference>
<comment type="function">
    <text evidence="8">Modifies, by uridylylation and deuridylylation, the PII regulatory proteins (GlnB and homologs), in response to the nitrogen status of the cell that GlnD senses through the glutamine level. Under low glutamine levels, catalyzes the conversion of the PII proteins and UTP to PII-UMP and PPi, while under higher glutamine levels, GlnD hydrolyzes PII-UMP to PII and UMP (deuridylylation). Thus, controls uridylylation state and activity of the PII proteins, and plays an important role in the regulation of nitrogen metabolism.</text>
</comment>
<dbReference type="InterPro" id="IPR006674">
    <property type="entry name" value="HD_domain"/>
</dbReference>
<comment type="cofactor">
    <cofactor evidence="8">
        <name>Mg(2+)</name>
        <dbReference type="ChEBI" id="CHEBI:18420"/>
    </cofactor>
</comment>
<evidence type="ECO:0000256" key="5">
    <source>
        <dbReference type="ARBA" id="ARBA00022842"/>
    </source>
</evidence>
<protein>
    <recommendedName>
        <fullName evidence="8">Bifunctional uridylyltransferase/uridylyl-removing enzyme</fullName>
        <shortName evidence="8">UTase/UR</shortName>
    </recommendedName>
    <alternativeName>
        <fullName evidence="8">Bifunctional [protein-PII] modification enzyme</fullName>
    </alternativeName>
    <alternativeName>
        <fullName evidence="8">Bifunctional nitrogen sensor protein</fullName>
    </alternativeName>
    <domain>
        <recommendedName>
            <fullName evidence="8">[Protein-PII] uridylyltransferase</fullName>
            <shortName evidence="8">PII uridylyltransferase</shortName>
            <shortName evidence="8">UTase</shortName>
            <ecNumber evidence="8">2.7.7.59</ecNumber>
        </recommendedName>
    </domain>
    <domain>
        <recommendedName>
            <fullName evidence="8">[Protein-PII]-UMP uridylyl-removing enzyme</fullName>
            <shortName evidence="8">UR</shortName>
            <ecNumber evidence="8">3.1.4.-</ecNumber>
        </recommendedName>
    </domain>
</protein>
<dbReference type="SMART" id="SM00471">
    <property type="entry name" value="HDc"/>
    <property type="match status" value="1"/>
</dbReference>
<dbReference type="InterPro" id="IPR003607">
    <property type="entry name" value="HD/PDEase_dom"/>
</dbReference>
<dbReference type="SUPFAM" id="SSF81301">
    <property type="entry name" value="Nucleotidyltransferase"/>
    <property type="match status" value="1"/>
</dbReference>
<dbReference type="GO" id="GO:0008773">
    <property type="term" value="F:[protein-PII] uridylyltransferase activity"/>
    <property type="evidence" value="ECO:0007669"/>
    <property type="project" value="UniProtKB-EC"/>
</dbReference>
<dbReference type="InterPro" id="IPR045865">
    <property type="entry name" value="ACT-like_dom_sf"/>
</dbReference>
<dbReference type="NCBIfam" id="TIGR01693">
    <property type="entry name" value="UTase_glnD"/>
    <property type="match status" value="1"/>
</dbReference>
<evidence type="ECO:0000256" key="8">
    <source>
        <dbReference type="HAMAP-Rule" id="MF_00277"/>
    </source>
</evidence>
<dbReference type="Pfam" id="PF01909">
    <property type="entry name" value="NTP_transf_2"/>
    <property type="match status" value="1"/>
</dbReference>
<evidence type="ECO:0000259" key="10">
    <source>
        <dbReference type="PROSITE" id="PS51831"/>
    </source>
</evidence>
<dbReference type="PANTHER" id="PTHR47320">
    <property type="entry name" value="BIFUNCTIONAL URIDYLYLTRANSFERASE/URIDYLYL-REMOVING ENZYME"/>
    <property type="match status" value="1"/>
</dbReference>
<dbReference type="Gene3D" id="1.20.120.330">
    <property type="entry name" value="Nucleotidyltransferases domain 2"/>
    <property type="match status" value="1"/>
</dbReference>
<keyword evidence="12" id="KW-1185">Reference proteome</keyword>
<dbReference type="SUPFAM" id="SSF81593">
    <property type="entry name" value="Nucleotidyltransferase substrate binding subunit/domain"/>
    <property type="match status" value="1"/>
</dbReference>
<comment type="activity regulation">
    <text evidence="8">Uridylyltransferase (UTase) activity is inhibited by glutamine, while glutamine activates uridylyl-removing (UR) activity.</text>
</comment>
<dbReference type="InterPro" id="IPR043519">
    <property type="entry name" value="NT_sf"/>
</dbReference>
<comment type="caution">
    <text evidence="11">The sequence shown here is derived from an EMBL/GenBank/DDBJ whole genome shotgun (WGS) entry which is preliminary data.</text>
</comment>
<dbReference type="PANTHER" id="PTHR47320:SF1">
    <property type="entry name" value="BIFUNCTIONAL URIDYLYLTRANSFERASE_URIDYLYL-REMOVING ENZYME"/>
    <property type="match status" value="1"/>
</dbReference>
<proteinExistence type="inferred from homology"/>
<gene>
    <name evidence="8 11" type="primary">glnD</name>
    <name evidence="11" type="ORF">I9W95_01375</name>
</gene>
<sequence length="897" mass="103853">MDAMVPQLPQIDETELLNQLAQSVSPIPVVKPLLANIQQEAYTYFRATLDANTLVRHRASLIDKLLACLWRHQGLPEKDLTLVAVGGYGRGELHPFSDIDVLLLCRDENAINTYAEQLQSFITLMWDIKLDVGHSVRTLAECVTEAEKDLTIITNMMESRTLAGDRTLHGELVKATTPEHIWPAQSFFTAKWQELQDRHKKHNDSEYNLEPNVKNSPGALRDIQTITWVTMRYFGEGSLNALEERGFLTDFERERLQRSLDFLWQVRYALHMLAGREEDRLLFDLQREIATLLGFQDDKQMLGVERFMSRFYRNQLATNELSDLLLLHFNEDFMKCDKANTHEELNEHFALCNGYLQLKDPDLFKKEPAWLLNVFYLMTQTPQAKGIHSDTIRALRDHRHLIDDDFRQNTEHNRIFMKLMCNRSRVVRELTRMMRYGILGRYIPEFGSIIGMMEHDLFHIYTVDEHSFRMMRFLRHLRFSQEREQFPIASSLIHRVQKKEVLYLTALLHDSGKSLEGDHTANGGEIAKAFCRQHNLRPTDSHMVAWLCGNHLLMSQASQRLDLNNPEDIHQFALEVGDQHHLEMLYLISIADIVSTNPKAWTSWRAEQMRDLYRNTQVALRRGLGNPLNKEDWIEEIQQEALKQLIAKGLTEDQVRDIWGTPGDDYFLREGIDNIVWQTLEIHSHGDSSRPLVSIRQTSDRQFEGATQIFIFMKDQLNLFAATTATLDQLNLNIQDARIMTSETEHNAVDTYIVLDEDNQPIDDPQRIEQIRNTLIEALAHPEEYSTIIQRRTPRMLKQFQVETQVFMSNDPVMQRTVLEVVAADRPGLLARMGAIFAEFGTQMQGAKILTEGERVSDIFFILNEQGLPFSDVEQCQRLQQAIIEGLDDQVEVQSAV</sequence>
<organism evidence="11 12">
    <name type="scientific">Thalassolituus marinus</name>
    <dbReference type="NCBI Taxonomy" id="671053"/>
    <lineage>
        <taxon>Bacteria</taxon>
        <taxon>Pseudomonadati</taxon>
        <taxon>Pseudomonadota</taxon>
        <taxon>Gammaproteobacteria</taxon>
        <taxon>Oceanospirillales</taxon>
        <taxon>Oceanospirillaceae</taxon>
        <taxon>Thalassolituus</taxon>
    </lineage>
</organism>
<dbReference type="RefSeq" id="WP_225671010.1">
    <property type="nucleotide sequence ID" value="NZ_JAEDAH010000005.1"/>
</dbReference>
<comment type="similarity">
    <text evidence="8">Belongs to the GlnD family.</text>
</comment>
<comment type="caution">
    <text evidence="8">Lacks conserved residue(s) required for the propagation of feature annotation.</text>
</comment>
<feature type="domain" description="HD" evidence="10">
    <location>
        <begin position="463"/>
        <end position="585"/>
    </location>
</feature>
<evidence type="ECO:0000256" key="6">
    <source>
        <dbReference type="ARBA" id="ARBA00023268"/>
    </source>
</evidence>
<evidence type="ECO:0000313" key="12">
    <source>
        <dbReference type="Proteomes" id="UP000714380"/>
    </source>
</evidence>
<dbReference type="HAMAP" id="MF_00277">
    <property type="entry name" value="PII_uridylyl_transf"/>
    <property type="match status" value="1"/>
</dbReference>
<evidence type="ECO:0000256" key="7">
    <source>
        <dbReference type="ARBA" id="ARBA00047968"/>
    </source>
</evidence>
<dbReference type="EC" id="3.1.4.-" evidence="8"/>
<comment type="catalytic activity">
    <reaction evidence="7">
        <text>guanosine 3',5'-bis(diphosphate) + H2O = GDP + diphosphate + H(+)</text>
        <dbReference type="Rhea" id="RHEA:14253"/>
        <dbReference type="ChEBI" id="CHEBI:15377"/>
        <dbReference type="ChEBI" id="CHEBI:15378"/>
        <dbReference type="ChEBI" id="CHEBI:33019"/>
        <dbReference type="ChEBI" id="CHEBI:58189"/>
        <dbReference type="ChEBI" id="CHEBI:77828"/>
        <dbReference type="EC" id="3.1.7.2"/>
    </reaction>
</comment>
<dbReference type="InterPro" id="IPR002912">
    <property type="entry name" value="ACT_dom"/>
</dbReference>
<comment type="catalytic activity">
    <reaction evidence="8">
        <text>[protein-PII]-uridylyl-L-tyrosine + H2O = [protein-PII]-L-tyrosine + UMP + H(+)</text>
        <dbReference type="Rhea" id="RHEA:48600"/>
        <dbReference type="Rhea" id="RHEA-COMP:12147"/>
        <dbReference type="Rhea" id="RHEA-COMP:12148"/>
        <dbReference type="ChEBI" id="CHEBI:15377"/>
        <dbReference type="ChEBI" id="CHEBI:15378"/>
        <dbReference type="ChEBI" id="CHEBI:46858"/>
        <dbReference type="ChEBI" id="CHEBI:57865"/>
        <dbReference type="ChEBI" id="CHEBI:90602"/>
    </reaction>
</comment>
<accession>A0ABS7ZKK1</accession>
<keyword evidence="2 8" id="KW-0548">Nucleotidyltransferase</keyword>
<dbReference type="CDD" id="cd05401">
    <property type="entry name" value="NT_GlnE_GlnD_like"/>
    <property type="match status" value="1"/>
</dbReference>
<keyword evidence="3" id="KW-0677">Repeat</keyword>
<dbReference type="EC" id="2.7.7.59" evidence="8"/>
<feature type="region of interest" description="Uridylyltransferase" evidence="8">
    <location>
        <begin position="1"/>
        <end position="344"/>
    </location>
</feature>
<dbReference type="Proteomes" id="UP000714380">
    <property type="component" value="Unassembled WGS sequence"/>
</dbReference>
<evidence type="ECO:0000259" key="9">
    <source>
        <dbReference type="PROSITE" id="PS51671"/>
    </source>
</evidence>
<dbReference type="InterPro" id="IPR010043">
    <property type="entry name" value="UTase/UR"/>
</dbReference>
<feature type="domain" description="ACT" evidence="9">
    <location>
        <begin position="818"/>
        <end position="897"/>
    </location>
</feature>
<dbReference type="Pfam" id="PF01966">
    <property type="entry name" value="HD"/>
    <property type="match status" value="1"/>
</dbReference>
<dbReference type="SUPFAM" id="SSF55021">
    <property type="entry name" value="ACT-like"/>
    <property type="match status" value="2"/>
</dbReference>
<evidence type="ECO:0000256" key="1">
    <source>
        <dbReference type="ARBA" id="ARBA00022679"/>
    </source>
</evidence>
<keyword evidence="5 8" id="KW-0460">Magnesium</keyword>
<reference evidence="11 12" key="1">
    <citation type="submission" date="2020-12" db="EMBL/GenBank/DDBJ databases">
        <title>Novel Thalassolituus-related marine hydrocarbonoclastic bacteria mediated algae-derived hydrocarbons mineralization in twilight zone of the northern South China Sea.</title>
        <authorList>
            <person name="Dong C."/>
        </authorList>
    </citation>
    <scope>NUCLEOTIDE SEQUENCE [LARGE SCALE GENOMIC DNA]</scope>
    <source>
        <strain evidence="11 12">IMCC1826</strain>
    </source>
</reference>
<dbReference type="CDD" id="cd04899">
    <property type="entry name" value="ACT_ACR-UUR-like_2"/>
    <property type="match status" value="1"/>
</dbReference>
<comment type="catalytic activity">
    <reaction evidence="8">
        <text>[protein-PII]-L-tyrosine + UTP = [protein-PII]-uridylyl-L-tyrosine + diphosphate</text>
        <dbReference type="Rhea" id="RHEA:13673"/>
        <dbReference type="Rhea" id="RHEA-COMP:12147"/>
        <dbReference type="Rhea" id="RHEA-COMP:12148"/>
        <dbReference type="ChEBI" id="CHEBI:33019"/>
        <dbReference type="ChEBI" id="CHEBI:46398"/>
        <dbReference type="ChEBI" id="CHEBI:46858"/>
        <dbReference type="ChEBI" id="CHEBI:90602"/>
        <dbReference type="EC" id="2.7.7.59"/>
    </reaction>
</comment>
<dbReference type="Gene3D" id="1.10.3090.10">
    <property type="entry name" value="cca-adding enzyme, domain 2"/>
    <property type="match status" value="1"/>
</dbReference>
<dbReference type="Pfam" id="PF08335">
    <property type="entry name" value="GlnD_UR_UTase"/>
    <property type="match status" value="1"/>
</dbReference>
<keyword evidence="6 8" id="KW-0511">Multifunctional enzyme</keyword>
<feature type="domain" description="ACT" evidence="9">
    <location>
        <begin position="708"/>
        <end position="794"/>
    </location>
</feature>
<evidence type="ECO:0000256" key="4">
    <source>
        <dbReference type="ARBA" id="ARBA00022801"/>
    </source>
</evidence>
<dbReference type="InterPro" id="IPR013546">
    <property type="entry name" value="PII_UdlTrfase/GS_AdlTrfase"/>
</dbReference>
<name>A0ABS7ZKK1_9GAMM</name>
<evidence type="ECO:0000256" key="2">
    <source>
        <dbReference type="ARBA" id="ARBA00022695"/>
    </source>
</evidence>
<evidence type="ECO:0000256" key="3">
    <source>
        <dbReference type="ARBA" id="ARBA00022737"/>
    </source>
</evidence>
<dbReference type="CDD" id="cd04900">
    <property type="entry name" value="ACT_UUR-like_1"/>
    <property type="match status" value="1"/>
</dbReference>
<comment type="domain">
    <text evidence="8">Has four distinct domains: an N-terminal nucleotidyltransferase (NT) domain responsible for UTase activity, a central HD domain that encodes UR activity, and two C-terminal ACT domains that seem to have a role in glutamine sensing.</text>
</comment>
<dbReference type="SUPFAM" id="SSF81891">
    <property type="entry name" value="Poly A polymerase C-terminal region-like"/>
    <property type="match status" value="1"/>
</dbReference>
<dbReference type="PIRSF" id="PIRSF006288">
    <property type="entry name" value="PII_uridyltransf"/>
    <property type="match status" value="1"/>
</dbReference>
<dbReference type="PROSITE" id="PS51671">
    <property type="entry name" value="ACT"/>
    <property type="match status" value="2"/>
</dbReference>
<keyword evidence="4 8" id="KW-0378">Hydrolase</keyword>
<dbReference type="InterPro" id="IPR002934">
    <property type="entry name" value="Polymerase_NTP_transf_dom"/>
</dbReference>
<dbReference type="EMBL" id="JAEDAH010000005">
    <property type="protein sequence ID" value="MCA6062249.1"/>
    <property type="molecule type" value="Genomic_DNA"/>
</dbReference>